<feature type="region of interest" description="Disordered" evidence="1">
    <location>
        <begin position="177"/>
        <end position="208"/>
    </location>
</feature>
<dbReference type="Proteomes" id="UP000295399">
    <property type="component" value="Unassembled WGS sequence"/>
</dbReference>
<evidence type="ECO:0000256" key="1">
    <source>
        <dbReference type="SAM" id="MobiDB-lite"/>
    </source>
</evidence>
<dbReference type="AlphaFoldDB" id="A0A4R2PL60"/>
<accession>A0A4R2PL60</accession>
<organism evidence="2 3">
    <name type="scientific">Rhodothalassium salexigens DSM 2132</name>
    <dbReference type="NCBI Taxonomy" id="1188247"/>
    <lineage>
        <taxon>Bacteria</taxon>
        <taxon>Pseudomonadati</taxon>
        <taxon>Pseudomonadota</taxon>
        <taxon>Alphaproteobacteria</taxon>
        <taxon>Rhodothalassiales</taxon>
        <taxon>Rhodothalassiaceae</taxon>
        <taxon>Rhodothalassium</taxon>
    </lineage>
</organism>
<protein>
    <submittedName>
        <fullName evidence="2">Uncharacterized protein</fullName>
    </submittedName>
</protein>
<keyword evidence="3" id="KW-1185">Reference proteome</keyword>
<dbReference type="OrthoDB" id="8480800at2"/>
<dbReference type="EMBL" id="SLXO01000003">
    <property type="protein sequence ID" value="TCP36339.1"/>
    <property type="molecule type" value="Genomic_DNA"/>
</dbReference>
<dbReference type="RefSeq" id="WP_132707887.1">
    <property type="nucleotide sequence ID" value="NZ_JACIGF010000003.1"/>
</dbReference>
<feature type="compositionally biased region" description="Low complexity" evidence="1">
    <location>
        <begin position="177"/>
        <end position="187"/>
    </location>
</feature>
<sequence length="208" mass="22730">MDRTTLAIYIQELNSQCGFTRAALEVYNQSGRQEAQVGVLFAAQAAVTAASQVASILWPSRARSRRRGEVLREALGLPEKHPLGDRRFAELWDNADEKMDRWVDTHRHGQAVFDAITPLEKLTAAGVTEDDLFRALDPKTGRFYFRGQGYDLNALSRSIADVADRVARLAQQLDLEARAAQQQAAQQADEDDAQDDAAGGATGGSQGA</sequence>
<name>A0A4R2PL60_RHOSA</name>
<evidence type="ECO:0000313" key="3">
    <source>
        <dbReference type="Proteomes" id="UP000295399"/>
    </source>
</evidence>
<comment type="caution">
    <text evidence="2">The sequence shown here is derived from an EMBL/GenBank/DDBJ whole genome shotgun (WGS) entry which is preliminary data.</text>
</comment>
<dbReference type="InParanoid" id="A0A4R2PL60"/>
<evidence type="ECO:0000313" key="2">
    <source>
        <dbReference type="EMBL" id="TCP36339.1"/>
    </source>
</evidence>
<proteinExistence type="predicted"/>
<reference evidence="2 3" key="1">
    <citation type="submission" date="2019-03" db="EMBL/GenBank/DDBJ databases">
        <title>Genomic Encyclopedia of Type Strains, Phase IV (KMG-IV): sequencing the most valuable type-strain genomes for metagenomic binning, comparative biology and taxonomic classification.</title>
        <authorList>
            <person name="Goeker M."/>
        </authorList>
    </citation>
    <scope>NUCLEOTIDE SEQUENCE [LARGE SCALE GENOMIC DNA]</scope>
    <source>
        <strain evidence="2 3">DSM 2132</strain>
    </source>
</reference>
<gene>
    <name evidence="2" type="ORF">EV659_103229</name>
</gene>